<comment type="caution">
    <text evidence="1">The sequence shown here is derived from an EMBL/GenBank/DDBJ whole genome shotgun (WGS) entry which is preliminary data.</text>
</comment>
<dbReference type="AlphaFoldDB" id="A0A226Q8B6"/>
<name>A0A226Q8B6_9BACL</name>
<gene>
    <name evidence="1" type="ORF">B9L19_00455</name>
</gene>
<dbReference type="KEGG" id="gtm:GT3921_01765"/>
<evidence type="ECO:0000313" key="2">
    <source>
        <dbReference type="Proteomes" id="UP000198378"/>
    </source>
</evidence>
<dbReference type="EMBL" id="NEWK01000001">
    <property type="protein sequence ID" value="OXB88636.1"/>
    <property type="molecule type" value="Genomic_DNA"/>
</dbReference>
<proteinExistence type="predicted"/>
<protein>
    <submittedName>
        <fullName evidence="1">Uncharacterized protein</fullName>
    </submittedName>
</protein>
<reference evidence="1 2" key="1">
    <citation type="submission" date="2017-05" db="EMBL/GenBank/DDBJ databases">
        <title>The genome sequence of Geobacillus thermocatenulatus DSM 730.</title>
        <authorList>
            <person name="Ramaloko W.T."/>
            <person name="Koen N."/>
            <person name="Polliack S."/>
            <person name="Aliyu H."/>
            <person name="Lebre P."/>
            <person name="Mohr T."/>
            <person name="Oswald F."/>
            <person name="Zwick M."/>
            <person name="Neumann A."/>
            <person name="Syldatk C."/>
            <person name="Cowan D."/>
            <person name="De Maayer P."/>
        </authorList>
    </citation>
    <scope>NUCLEOTIDE SEQUENCE [LARGE SCALE GENOMIC DNA]</scope>
    <source>
        <strain evidence="1 2">BGSC 93A1</strain>
    </source>
</reference>
<accession>A0A226Q8B6</accession>
<organism evidence="1 2">
    <name type="scientific">Geobacillus thermocatenulatus</name>
    <dbReference type="NCBI Taxonomy" id="33938"/>
    <lineage>
        <taxon>Bacteria</taxon>
        <taxon>Bacillati</taxon>
        <taxon>Bacillota</taxon>
        <taxon>Bacilli</taxon>
        <taxon>Bacillales</taxon>
        <taxon>Anoxybacillaceae</taxon>
        <taxon>Geobacillus</taxon>
        <taxon>Geobacillus thermoleovorans group</taxon>
    </lineage>
</organism>
<evidence type="ECO:0000313" key="1">
    <source>
        <dbReference type="EMBL" id="OXB88636.1"/>
    </source>
</evidence>
<dbReference type="Proteomes" id="UP000198378">
    <property type="component" value="Unassembled WGS sequence"/>
</dbReference>
<keyword evidence="2" id="KW-1185">Reference proteome</keyword>
<dbReference type="RefSeq" id="WP_025950163.1">
    <property type="nucleotide sequence ID" value="NZ_CP018058.1"/>
</dbReference>
<sequence length="173" mass="20724">MNESARVLLERRRQEQSVKSMYYNRYLLIRYVMAVIFFANLYWFICMIMVHSFLHVIPLLLMMILTISMAEQVKIYSAPTNDARYTKYVFLVLLWINVLLAVMACFTAPFGQLYPFLINENKSRGLVLAILFLQICLILVSLNRLRQIKNNEDKHYYRIQQYEKMLQRKRGSF</sequence>